<dbReference type="InterPro" id="IPR036770">
    <property type="entry name" value="Ankyrin_rpt-contain_sf"/>
</dbReference>
<dbReference type="Pfam" id="PF06985">
    <property type="entry name" value="HET"/>
    <property type="match status" value="1"/>
</dbReference>
<dbReference type="InterPro" id="IPR052895">
    <property type="entry name" value="HetReg/Transcr_Mod"/>
</dbReference>
<keyword evidence="4" id="KW-1185">Reference proteome</keyword>
<protein>
    <submittedName>
        <fullName evidence="3">Heterokaryon incompatibility protein-domain-containing protein</fullName>
    </submittedName>
</protein>
<accession>A0AAN6WMH1</accession>
<proteinExistence type="predicted"/>
<dbReference type="Proteomes" id="UP001302126">
    <property type="component" value="Unassembled WGS sequence"/>
</dbReference>
<sequence>MSLPDYEYKRIDLSRDSIRLVRLCKGYSDTIECELFEAFLNECEGVPYAALSYTWGATVKDAEIILNGCRARVTENLFSALRDLRYEHCDRVLWIDAICIDQDNHKERGHQVGQMRTIYQTAEEVIVWLGRHSAESETAMDFLDLINKQIIGTGNIWNRSKTAWREEVAQRRRLFWDSISHRVLERYTSAFSNLLQRPWFRRVWIIQEIAHARRTTVMCGRRITNGRTIAMAPAFINYTPDKHVQSILDVMPGFQRNESWWGRERSFATLLDKFSESQATDPRDKVYALLRIAPDAREVLMPDYEISERDVVQRVASFLVFGRILDRSTYDFPPWPLQHISWGVERLIKDALRDGVADRLEGEGSAMDVGLDQLEDPLMGADLCLEHLRSRASTAREFAGDGLDYLDELRGYLTEDDKSLDSPSLQSQIAIGVSIEFGHWMAAQLILGYASVRRKPGRLGLQRGLRAVWLTTYKKFINIIRLVWYGSNLSEQIPFGCVSSADAEQILKVLTVNAGARTNSNSEPPRPIMILAQAAEVKIMEYLLTLGVPFNKVWALANRNSWTNNAGEILEVLKDYRASWGPICDALRMESDEHRPHVFKTIDHLRDEHTSLVHSIALGHEVLVRLWLRRGLDPDALDCDEKSALSWAVNSGRPNMVKLLLEFGASNAGRGDLRLTPLHFAVLNYNQRNTEIVELLLAACPDVNAVNSRGSTALDIALWQYPGPKEKSKAGCKQWRNLESLMRAVVSSTSPGTGLAGDRIWPGDKVDELDAVVRLLRDAGASTVDAEYDCLPWWKGKLAVEA</sequence>
<evidence type="ECO:0000256" key="1">
    <source>
        <dbReference type="PROSITE-ProRule" id="PRU00023"/>
    </source>
</evidence>
<feature type="domain" description="Heterokaryon incompatibility" evidence="2">
    <location>
        <begin position="48"/>
        <end position="208"/>
    </location>
</feature>
<dbReference type="InterPro" id="IPR002110">
    <property type="entry name" value="Ankyrin_rpt"/>
</dbReference>
<reference evidence="3" key="1">
    <citation type="journal article" date="2023" name="Mol. Phylogenet. Evol.">
        <title>Genome-scale phylogeny and comparative genomics of the fungal order Sordariales.</title>
        <authorList>
            <person name="Hensen N."/>
            <person name="Bonometti L."/>
            <person name="Westerberg I."/>
            <person name="Brannstrom I.O."/>
            <person name="Guillou S."/>
            <person name="Cros-Aarteil S."/>
            <person name="Calhoun S."/>
            <person name="Haridas S."/>
            <person name="Kuo A."/>
            <person name="Mondo S."/>
            <person name="Pangilinan J."/>
            <person name="Riley R."/>
            <person name="LaButti K."/>
            <person name="Andreopoulos B."/>
            <person name="Lipzen A."/>
            <person name="Chen C."/>
            <person name="Yan M."/>
            <person name="Daum C."/>
            <person name="Ng V."/>
            <person name="Clum A."/>
            <person name="Steindorff A."/>
            <person name="Ohm R.A."/>
            <person name="Martin F."/>
            <person name="Silar P."/>
            <person name="Natvig D.O."/>
            <person name="Lalanne C."/>
            <person name="Gautier V."/>
            <person name="Ament-Velasquez S.L."/>
            <person name="Kruys A."/>
            <person name="Hutchinson M.I."/>
            <person name="Powell A.J."/>
            <person name="Barry K."/>
            <person name="Miller A.N."/>
            <person name="Grigoriev I.V."/>
            <person name="Debuchy R."/>
            <person name="Gladieux P."/>
            <person name="Hiltunen Thoren M."/>
            <person name="Johannesson H."/>
        </authorList>
    </citation>
    <scope>NUCLEOTIDE SEQUENCE</scope>
    <source>
        <strain evidence="3">PSN309</strain>
    </source>
</reference>
<evidence type="ECO:0000313" key="3">
    <source>
        <dbReference type="EMBL" id="KAK4184348.1"/>
    </source>
</evidence>
<dbReference type="PANTHER" id="PTHR24148">
    <property type="entry name" value="ANKYRIN REPEAT DOMAIN-CONTAINING PROTEIN 39 HOMOLOG-RELATED"/>
    <property type="match status" value="1"/>
</dbReference>
<feature type="repeat" description="ANK" evidence="1">
    <location>
        <begin position="640"/>
        <end position="672"/>
    </location>
</feature>
<evidence type="ECO:0000313" key="4">
    <source>
        <dbReference type="Proteomes" id="UP001302126"/>
    </source>
</evidence>
<dbReference type="PROSITE" id="PS50297">
    <property type="entry name" value="ANK_REP_REGION"/>
    <property type="match status" value="1"/>
</dbReference>
<dbReference type="Pfam" id="PF12796">
    <property type="entry name" value="Ank_2"/>
    <property type="match status" value="1"/>
</dbReference>
<dbReference type="SMART" id="SM00248">
    <property type="entry name" value="ANK"/>
    <property type="match status" value="3"/>
</dbReference>
<dbReference type="PANTHER" id="PTHR24148:SF78">
    <property type="entry name" value="HETEROKARYON INCOMPATIBILITY DOMAIN-CONTAINING PROTEIN"/>
    <property type="match status" value="1"/>
</dbReference>
<gene>
    <name evidence="3" type="ORF">QBC35DRAFT_540552</name>
</gene>
<evidence type="ECO:0000259" key="2">
    <source>
        <dbReference type="Pfam" id="PF06985"/>
    </source>
</evidence>
<comment type="caution">
    <text evidence="3">The sequence shown here is derived from an EMBL/GenBank/DDBJ whole genome shotgun (WGS) entry which is preliminary data.</text>
</comment>
<dbReference type="AlphaFoldDB" id="A0AAN6WMH1"/>
<feature type="repeat" description="ANK" evidence="1">
    <location>
        <begin position="673"/>
        <end position="708"/>
    </location>
</feature>
<dbReference type="Gene3D" id="1.25.40.20">
    <property type="entry name" value="Ankyrin repeat-containing domain"/>
    <property type="match status" value="1"/>
</dbReference>
<dbReference type="SUPFAM" id="SSF48403">
    <property type="entry name" value="Ankyrin repeat"/>
    <property type="match status" value="1"/>
</dbReference>
<dbReference type="InterPro" id="IPR010730">
    <property type="entry name" value="HET"/>
</dbReference>
<dbReference type="EMBL" id="MU864493">
    <property type="protein sequence ID" value="KAK4184348.1"/>
    <property type="molecule type" value="Genomic_DNA"/>
</dbReference>
<organism evidence="3 4">
    <name type="scientific">Podospora australis</name>
    <dbReference type="NCBI Taxonomy" id="1536484"/>
    <lineage>
        <taxon>Eukaryota</taxon>
        <taxon>Fungi</taxon>
        <taxon>Dikarya</taxon>
        <taxon>Ascomycota</taxon>
        <taxon>Pezizomycotina</taxon>
        <taxon>Sordariomycetes</taxon>
        <taxon>Sordariomycetidae</taxon>
        <taxon>Sordariales</taxon>
        <taxon>Podosporaceae</taxon>
        <taxon>Podospora</taxon>
    </lineage>
</organism>
<dbReference type="PROSITE" id="PS50088">
    <property type="entry name" value="ANK_REPEAT"/>
    <property type="match status" value="2"/>
</dbReference>
<reference evidence="3" key="2">
    <citation type="submission" date="2023-05" db="EMBL/GenBank/DDBJ databases">
        <authorList>
            <consortium name="Lawrence Berkeley National Laboratory"/>
            <person name="Steindorff A."/>
            <person name="Hensen N."/>
            <person name="Bonometti L."/>
            <person name="Westerberg I."/>
            <person name="Brannstrom I.O."/>
            <person name="Guillou S."/>
            <person name="Cros-Aarteil S."/>
            <person name="Calhoun S."/>
            <person name="Haridas S."/>
            <person name="Kuo A."/>
            <person name="Mondo S."/>
            <person name="Pangilinan J."/>
            <person name="Riley R."/>
            <person name="Labutti K."/>
            <person name="Andreopoulos B."/>
            <person name="Lipzen A."/>
            <person name="Chen C."/>
            <person name="Yanf M."/>
            <person name="Daum C."/>
            <person name="Ng V."/>
            <person name="Clum A."/>
            <person name="Ohm R."/>
            <person name="Martin F."/>
            <person name="Silar P."/>
            <person name="Natvig D."/>
            <person name="Lalanne C."/>
            <person name="Gautier V."/>
            <person name="Ament-Velasquez S.L."/>
            <person name="Kruys A."/>
            <person name="Hutchinson M.I."/>
            <person name="Powell A.J."/>
            <person name="Barry K."/>
            <person name="Miller A.N."/>
            <person name="Grigoriev I.V."/>
            <person name="Debuchy R."/>
            <person name="Gladieux P."/>
            <person name="Thoren M.H."/>
            <person name="Johannesson H."/>
        </authorList>
    </citation>
    <scope>NUCLEOTIDE SEQUENCE</scope>
    <source>
        <strain evidence="3">PSN309</strain>
    </source>
</reference>
<keyword evidence="1" id="KW-0040">ANK repeat</keyword>
<name>A0AAN6WMH1_9PEZI</name>